<dbReference type="Proteomes" id="UP000054241">
    <property type="component" value="Unassembled WGS sequence"/>
</dbReference>
<dbReference type="RefSeq" id="WP_079057892.1">
    <property type="nucleotide sequence ID" value="NZ_BNDU01000006.1"/>
</dbReference>
<dbReference type="AlphaFoldDB" id="A0A101NH31"/>
<evidence type="ECO:0000256" key="1">
    <source>
        <dbReference type="SAM" id="MobiDB-lite"/>
    </source>
</evidence>
<keyword evidence="3" id="KW-1185">Reference proteome</keyword>
<evidence type="ECO:0000313" key="3">
    <source>
        <dbReference type="Proteomes" id="UP000054241"/>
    </source>
</evidence>
<dbReference type="EMBL" id="LMWL01000057">
    <property type="protein sequence ID" value="KUM92836.1"/>
    <property type="molecule type" value="Genomic_DNA"/>
</dbReference>
<organism evidence="2 3">
    <name type="scientific">Streptomyces cellostaticus</name>
    <dbReference type="NCBI Taxonomy" id="67285"/>
    <lineage>
        <taxon>Bacteria</taxon>
        <taxon>Bacillati</taxon>
        <taxon>Actinomycetota</taxon>
        <taxon>Actinomycetes</taxon>
        <taxon>Kitasatosporales</taxon>
        <taxon>Streptomycetaceae</taxon>
        <taxon>Streptomyces</taxon>
    </lineage>
</organism>
<dbReference type="STRING" id="67285.AQI88_30240"/>
<accession>A0A101NH31</accession>
<proteinExistence type="predicted"/>
<comment type="caution">
    <text evidence="2">The sequence shown here is derived from an EMBL/GenBank/DDBJ whole genome shotgun (WGS) entry which is preliminary data.</text>
</comment>
<sequence length="88" mass="9380">MTTTSLMHRSHPWLGRVVTDPVTGRRGILRAIAPEPDGLQLVPSRALTKKPPVAWLQPEGGGVEWATSPSALSDPAPITADTHPKAQV</sequence>
<name>A0A101NH31_9ACTN</name>
<protein>
    <submittedName>
        <fullName evidence="2">Uncharacterized protein</fullName>
    </submittedName>
</protein>
<reference evidence="2 3" key="1">
    <citation type="submission" date="2015-10" db="EMBL/GenBank/DDBJ databases">
        <title>Draft genome sequence of Streptomyces cellostaticus DSM 40189, type strain for the species Streptomyces cellostaticus.</title>
        <authorList>
            <person name="Ruckert C."/>
            <person name="Winkler A."/>
            <person name="Kalinowski J."/>
            <person name="Kampfer P."/>
            <person name="Glaeser S."/>
        </authorList>
    </citation>
    <scope>NUCLEOTIDE SEQUENCE [LARGE SCALE GENOMIC DNA]</scope>
    <source>
        <strain evidence="2 3">DSM 40189</strain>
    </source>
</reference>
<evidence type="ECO:0000313" key="2">
    <source>
        <dbReference type="EMBL" id="KUM92836.1"/>
    </source>
</evidence>
<dbReference type="OrthoDB" id="4255650at2"/>
<gene>
    <name evidence="2" type="ORF">AQI88_30240</name>
</gene>
<feature type="region of interest" description="Disordered" evidence="1">
    <location>
        <begin position="59"/>
        <end position="88"/>
    </location>
</feature>